<dbReference type="InterPro" id="IPR017871">
    <property type="entry name" value="ABC_transporter-like_CS"/>
</dbReference>
<dbReference type="Pfam" id="PF00005">
    <property type="entry name" value="ABC_tran"/>
    <property type="match status" value="1"/>
</dbReference>
<evidence type="ECO:0000256" key="3">
    <source>
        <dbReference type="ARBA" id="ARBA00022840"/>
    </source>
</evidence>
<dbReference type="Proteomes" id="UP001500957">
    <property type="component" value="Unassembled WGS sequence"/>
</dbReference>
<proteinExistence type="predicted"/>
<dbReference type="PROSITE" id="PS00211">
    <property type="entry name" value="ABC_TRANSPORTER_1"/>
    <property type="match status" value="1"/>
</dbReference>
<reference evidence="6 7" key="1">
    <citation type="journal article" date="2019" name="Int. J. Syst. Evol. Microbiol.">
        <title>The Global Catalogue of Microorganisms (GCM) 10K type strain sequencing project: providing services to taxonomists for standard genome sequencing and annotation.</title>
        <authorList>
            <consortium name="The Broad Institute Genomics Platform"/>
            <consortium name="The Broad Institute Genome Sequencing Center for Infectious Disease"/>
            <person name="Wu L."/>
            <person name="Ma J."/>
        </authorList>
    </citation>
    <scope>NUCLEOTIDE SEQUENCE [LARGE SCALE GENOMIC DNA]</scope>
    <source>
        <strain evidence="6 7">JCM 10671</strain>
    </source>
</reference>
<dbReference type="GO" id="GO:0005524">
    <property type="term" value="F:ATP binding"/>
    <property type="evidence" value="ECO:0007669"/>
    <property type="project" value="UniProtKB-KW"/>
</dbReference>
<dbReference type="SMART" id="SM00382">
    <property type="entry name" value="AAA"/>
    <property type="match status" value="1"/>
</dbReference>
<gene>
    <name evidence="6" type="ORF">GCM10009547_27520</name>
</gene>
<organism evidence="6 7">
    <name type="scientific">Sporichthya brevicatena</name>
    <dbReference type="NCBI Taxonomy" id="171442"/>
    <lineage>
        <taxon>Bacteria</taxon>
        <taxon>Bacillati</taxon>
        <taxon>Actinomycetota</taxon>
        <taxon>Actinomycetes</taxon>
        <taxon>Sporichthyales</taxon>
        <taxon>Sporichthyaceae</taxon>
        <taxon>Sporichthya</taxon>
    </lineage>
</organism>
<dbReference type="EMBL" id="BAAAHE010000021">
    <property type="protein sequence ID" value="GAA0623001.1"/>
    <property type="molecule type" value="Genomic_DNA"/>
</dbReference>
<dbReference type="InterPro" id="IPR003593">
    <property type="entry name" value="AAA+_ATPase"/>
</dbReference>
<dbReference type="CDD" id="cd03214">
    <property type="entry name" value="ABC_Iron-Siderophores_B12_Hemin"/>
    <property type="match status" value="1"/>
</dbReference>
<dbReference type="PANTHER" id="PTHR42794:SF1">
    <property type="entry name" value="HEMIN IMPORT ATP-BINDING PROTEIN HMUV"/>
    <property type="match status" value="1"/>
</dbReference>
<comment type="caution">
    <text evidence="6">The sequence shown here is derived from an EMBL/GenBank/DDBJ whole genome shotgun (WGS) entry which is preliminary data.</text>
</comment>
<dbReference type="Gene3D" id="3.40.50.300">
    <property type="entry name" value="P-loop containing nucleotide triphosphate hydrolases"/>
    <property type="match status" value="1"/>
</dbReference>
<dbReference type="PROSITE" id="PS50893">
    <property type="entry name" value="ABC_TRANSPORTER_2"/>
    <property type="match status" value="1"/>
</dbReference>
<name>A0ABN1GXT9_9ACTN</name>
<keyword evidence="1" id="KW-0813">Transport</keyword>
<dbReference type="RefSeq" id="WP_344605647.1">
    <property type="nucleotide sequence ID" value="NZ_BAAAHE010000021.1"/>
</dbReference>
<evidence type="ECO:0000256" key="4">
    <source>
        <dbReference type="ARBA" id="ARBA00022967"/>
    </source>
</evidence>
<accession>A0ABN1GXT9</accession>
<keyword evidence="2" id="KW-0547">Nucleotide-binding</keyword>
<protein>
    <submittedName>
        <fullName evidence="6">Heme ABC transporter ATP-binding protein</fullName>
    </submittedName>
</protein>
<sequence length="289" mass="30957">MKTTTLTQRELRLPAPKAPGDIVAEARDVCVTLGGAAILRNVDLQIRAGRVLALVGPNGAGKSTLLGAISGDLEPTSGTVSIDGASPSAWTWRELAIRRGVLMQRVDVTFPFAVTEVVRMGRSPWAGTPAEDWDDEVVADAMAEADVTKFTDRVFNSLSGGERARAAMARVLAQEAGLLLLDEPTAAMDIKHQELVLHLARGRARRGDAVVVVMHDLALAAAYADEIAVMSRGQIAAVGHPVTVLTPELLTRVYEHPIEVLRHPRTGAVVVLPRRDFSVVPTAPSQRSY</sequence>
<keyword evidence="7" id="KW-1185">Reference proteome</keyword>
<evidence type="ECO:0000256" key="2">
    <source>
        <dbReference type="ARBA" id="ARBA00022741"/>
    </source>
</evidence>
<evidence type="ECO:0000256" key="1">
    <source>
        <dbReference type="ARBA" id="ARBA00022448"/>
    </source>
</evidence>
<dbReference type="NCBIfam" id="NF010068">
    <property type="entry name" value="PRK13548.1"/>
    <property type="match status" value="1"/>
</dbReference>
<feature type="domain" description="ABC transporter" evidence="5">
    <location>
        <begin position="24"/>
        <end position="257"/>
    </location>
</feature>
<evidence type="ECO:0000313" key="6">
    <source>
        <dbReference type="EMBL" id="GAA0623001.1"/>
    </source>
</evidence>
<dbReference type="PANTHER" id="PTHR42794">
    <property type="entry name" value="HEMIN IMPORT ATP-BINDING PROTEIN HMUV"/>
    <property type="match status" value="1"/>
</dbReference>
<evidence type="ECO:0000313" key="7">
    <source>
        <dbReference type="Proteomes" id="UP001500957"/>
    </source>
</evidence>
<dbReference type="SUPFAM" id="SSF52540">
    <property type="entry name" value="P-loop containing nucleoside triphosphate hydrolases"/>
    <property type="match status" value="1"/>
</dbReference>
<keyword evidence="4" id="KW-1278">Translocase</keyword>
<dbReference type="InterPro" id="IPR003439">
    <property type="entry name" value="ABC_transporter-like_ATP-bd"/>
</dbReference>
<evidence type="ECO:0000259" key="5">
    <source>
        <dbReference type="PROSITE" id="PS50893"/>
    </source>
</evidence>
<dbReference type="InterPro" id="IPR027417">
    <property type="entry name" value="P-loop_NTPase"/>
</dbReference>
<keyword evidence="3 6" id="KW-0067">ATP-binding</keyword>